<dbReference type="WBParaSite" id="TCONS_00014268.p1">
    <property type="protein sequence ID" value="TCONS_00014268.p1"/>
    <property type="gene ID" value="XLOC_009479"/>
</dbReference>
<evidence type="ECO:0000256" key="2">
    <source>
        <dbReference type="ARBA" id="ARBA00022884"/>
    </source>
</evidence>
<feature type="domain" description="RRM" evidence="5">
    <location>
        <begin position="130"/>
        <end position="209"/>
    </location>
</feature>
<dbReference type="InterPro" id="IPR000504">
    <property type="entry name" value="RRM_dom"/>
</dbReference>
<dbReference type="PROSITE" id="PS50102">
    <property type="entry name" value="RRM"/>
    <property type="match status" value="3"/>
</dbReference>
<dbReference type="Pfam" id="PF00076">
    <property type="entry name" value="RRM_1"/>
    <property type="match status" value="3"/>
</dbReference>
<evidence type="ECO:0000313" key="7">
    <source>
        <dbReference type="WBParaSite" id="SSTP_0001060700.1"/>
    </source>
</evidence>
<dbReference type="GO" id="GO:0010629">
    <property type="term" value="P:negative regulation of gene expression"/>
    <property type="evidence" value="ECO:0007669"/>
    <property type="project" value="UniProtKB-ARBA"/>
</dbReference>
<feature type="domain" description="RRM" evidence="5">
    <location>
        <begin position="43"/>
        <end position="139"/>
    </location>
</feature>
<dbReference type="GO" id="GO:0003729">
    <property type="term" value="F:mRNA binding"/>
    <property type="evidence" value="ECO:0007669"/>
    <property type="project" value="UniProtKB-ARBA"/>
</dbReference>
<dbReference type="WBParaSite" id="SSTP_0001060700.1">
    <property type="protein sequence ID" value="SSTP_0001060700.1"/>
    <property type="gene ID" value="SSTP_0001060700"/>
</dbReference>
<feature type="domain" description="RRM" evidence="5">
    <location>
        <begin position="377"/>
        <end position="455"/>
    </location>
</feature>
<evidence type="ECO:0000313" key="8">
    <source>
        <dbReference type="WBParaSite" id="TCONS_00014268.p1"/>
    </source>
</evidence>
<dbReference type="PANTHER" id="PTHR24012">
    <property type="entry name" value="RNA BINDING PROTEIN"/>
    <property type="match status" value="1"/>
</dbReference>
<proteinExistence type="predicted"/>
<dbReference type="GO" id="GO:0009967">
    <property type="term" value="P:positive regulation of signal transduction"/>
    <property type="evidence" value="ECO:0007669"/>
    <property type="project" value="UniProtKB-ARBA"/>
</dbReference>
<evidence type="ECO:0000259" key="5">
    <source>
        <dbReference type="PROSITE" id="PS50102"/>
    </source>
</evidence>
<feature type="region of interest" description="Disordered" evidence="4">
    <location>
        <begin position="456"/>
        <end position="477"/>
    </location>
</feature>
<dbReference type="FunFam" id="3.30.70.330:FF:000383">
    <property type="entry name" value="Sex lethal, isoform D"/>
    <property type="match status" value="1"/>
</dbReference>
<reference evidence="7" key="1">
    <citation type="submission" date="2015-08" db="UniProtKB">
        <authorList>
            <consortium name="WormBaseParasite"/>
        </authorList>
    </citation>
    <scope>IDENTIFICATION</scope>
</reference>
<evidence type="ECO:0000256" key="3">
    <source>
        <dbReference type="PROSITE-ProRule" id="PRU00176"/>
    </source>
</evidence>
<dbReference type="Proteomes" id="UP000035681">
    <property type="component" value="Unplaced"/>
</dbReference>
<feature type="compositionally biased region" description="Polar residues" evidence="4">
    <location>
        <begin position="457"/>
        <end position="477"/>
    </location>
</feature>
<keyword evidence="6" id="KW-1185">Reference proteome</keyword>
<dbReference type="InterPro" id="IPR012677">
    <property type="entry name" value="Nucleotide-bd_a/b_plait_sf"/>
</dbReference>
<dbReference type="AlphaFoldDB" id="A0A0K0EMB9"/>
<dbReference type="SMART" id="SM00360">
    <property type="entry name" value="RRM"/>
    <property type="match status" value="3"/>
</dbReference>
<protein>
    <submittedName>
        <fullName evidence="8">RRM domain-containing protein</fullName>
    </submittedName>
</protein>
<name>A0A0K0EMB9_STRER</name>
<dbReference type="SUPFAM" id="SSF54928">
    <property type="entry name" value="RNA-binding domain, RBD"/>
    <property type="match status" value="2"/>
</dbReference>
<evidence type="ECO:0000256" key="1">
    <source>
        <dbReference type="ARBA" id="ARBA00022737"/>
    </source>
</evidence>
<keyword evidence="2 3" id="KW-0694">RNA-binding</keyword>
<keyword evidence="1" id="KW-0677">Repeat</keyword>
<accession>A0A0K0EMB9</accession>
<evidence type="ECO:0000313" key="6">
    <source>
        <dbReference type="Proteomes" id="UP000035681"/>
    </source>
</evidence>
<dbReference type="Gene3D" id="3.30.70.330">
    <property type="match status" value="3"/>
</dbReference>
<dbReference type="GO" id="GO:0005737">
    <property type="term" value="C:cytoplasm"/>
    <property type="evidence" value="ECO:0007669"/>
    <property type="project" value="UniProtKB-ARBA"/>
</dbReference>
<dbReference type="InterPro" id="IPR035979">
    <property type="entry name" value="RBD_domain_sf"/>
</dbReference>
<evidence type="ECO:0000256" key="4">
    <source>
        <dbReference type="SAM" id="MobiDB-lite"/>
    </source>
</evidence>
<dbReference type="STRING" id="6248.A0A0K0EMB9"/>
<dbReference type="FunFam" id="3.30.70.330:FF:000013">
    <property type="entry name" value="CUGBP Elav-like family member 1 isoform 2"/>
    <property type="match status" value="1"/>
</dbReference>
<organism evidence="7">
    <name type="scientific">Strongyloides stercoralis</name>
    <name type="common">Threadworm</name>
    <dbReference type="NCBI Taxonomy" id="6248"/>
    <lineage>
        <taxon>Eukaryota</taxon>
        <taxon>Metazoa</taxon>
        <taxon>Ecdysozoa</taxon>
        <taxon>Nematoda</taxon>
        <taxon>Chromadorea</taxon>
        <taxon>Rhabditida</taxon>
        <taxon>Tylenchina</taxon>
        <taxon>Panagrolaimomorpha</taxon>
        <taxon>Strongyloidoidea</taxon>
        <taxon>Strongyloididae</taxon>
        <taxon>Strongyloides</taxon>
    </lineage>
</organism>
<sequence>MNTIINGSDQNSVDGDIIKTENITISTTPSTTDTARVPDKDFIKMFVGQIPREWNESDCRKLFEEFGDVYQVNVLRDKSSQQSRGCCFVTYYTRADALKAQGSLHNIRKLPGMQFKVQMKPADGDNRNDRKIFVGMVPKFIEADEIREHFTKFGIIEDCSILKDTCGNSRGCCFVTFSTRASAAAAIKAMNGVKLQETWPNLVVKFADVQKDKQKGTKRPASRNTISPIDNKRFNNTNNLLINNMVTQQLLQNQINALCQQTLLSNPLLAQAQPLLLSQQANLLQNQQSINQSNKDSISPPIKNSSNITSNNSLNALAMIQRQINPLLLSGAANQLLLGMPQLGNLSNSPNYTGILNALSVPKSDVAGSTNKGDDGCNLFIYHLPQEFNDDNLVQIFSKFGNLVSAKVFVDKTTNLSKCFGFVSYNNPISAQNAIQAMNGFQIGNKKLKVQLKKSKGNTGQHNSQNMTINQEANLGY</sequence>